<dbReference type="InterPro" id="IPR006574">
    <property type="entry name" value="PRY"/>
</dbReference>
<name>A0A8J4WSG6_CLAMG</name>
<dbReference type="EMBL" id="QNUK01000873">
    <property type="protein sequence ID" value="KAF5889052.1"/>
    <property type="molecule type" value="Genomic_DNA"/>
</dbReference>
<dbReference type="SUPFAM" id="SSF49899">
    <property type="entry name" value="Concanavalin A-like lectins/glucanases"/>
    <property type="match status" value="1"/>
</dbReference>
<dbReference type="InterPro" id="IPR013320">
    <property type="entry name" value="ConA-like_dom_sf"/>
</dbReference>
<evidence type="ECO:0000313" key="4">
    <source>
        <dbReference type="Proteomes" id="UP000727407"/>
    </source>
</evidence>
<dbReference type="Proteomes" id="UP000727407">
    <property type="component" value="Unassembled WGS sequence"/>
</dbReference>
<dbReference type="InterPro" id="IPR050143">
    <property type="entry name" value="TRIM/RBCC"/>
</dbReference>
<feature type="non-terminal residue" evidence="3">
    <location>
        <position position="59"/>
    </location>
</feature>
<evidence type="ECO:0000259" key="2">
    <source>
        <dbReference type="PROSITE" id="PS50188"/>
    </source>
</evidence>
<dbReference type="SMART" id="SM00589">
    <property type="entry name" value="PRY"/>
    <property type="match status" value="1"/>
</dbReference>
<dbReference type="InterPro" id="IPR043136">
    <property type="entry name" value="B30.2/SPRY_sf"/>
</dbReference>
<feature type="region of interest" description="Disordered" evidence="1">
    <location>
        <begin position="1"/>
        <end position="38"/>
    </location>
</feature>
<feature type="domain" description="B30.2/SPRY" evidence="2">
    <location>
        <begin position="1"/>
        <end position="59"/>
    </location>
</feature>
<proteinExistence type="predicted"/>
<dbReference type="Pfam" id="PF13765">
    <property type="entry name" value="PRY"/>
    <property type="match status" value="1"/>
</dbReference>
<feature type="compositionally biased region" description="Basic and acidic residues" evidence="1">
    <location>
        <begin position="7"/>
        <end position="23"/>
    </location>
</feature>
<accession>A0A8J4WSG6</accession>
<keyword evidence="4" id="KW-1185">Reference proteome</keyword>
<feature type="non-terminal residue" evidence="3">
    <location>
        <position position="1"/>
    </location>
</feature>
<dbReference type="PROSITE" id="PS50188">
    <property type="entry name" value="B302_SPRY"/>
    <property type="match status" value="1"/>
</dbReference>
<reference evidence="3" key="1">
    <citation type="submission" date="2020-07" db="EMBL/GenBank/DDBJ databases">
        <title>Clarias magur genome sequencing, assembly and annotation.</title>
        <authorList>
            <person name="Kushwaha B."/>
            <person name="Kumar R."/>
            <person name="Das P."/>
            <person name="Joshi C.G."/>
            <person name="Kumar D."/>
            <person name="Nagpure N.S."/>
            <person name="Pandey M."/>
            <person name="Agarwal S."/>
            <person name="Srivastava S."/>
            <person name="Singh M."/>
            <person name="Sahoo L."/>
            <person name="Jayasankar P."/>
            <person name="Meher P.K."/>
            <person name="Koringa P.G."/>
            <person name="Iquebal M.A."/>
            <person name="Das S.P."/>
            <person name="Bit A."/>
            <person name="Patnaik S."/>
            <person name="Patel N."/>
            <person name="Shah T.M."/>
            <person name="Hinsu A."/>
            <person name="Jena J.K."/>
        </authorList>
    </citation>
    <scope>NUCLEOTIDE SEQUENCE</scope>
    <source>
        <strain evidence="3">CIFAMagur01</strain>
        <tissue evidence="3">Testis</tissue>
    </source>
</reference>
<comment type="caution">
    <text evidence="3">The sequence shown here is derived from an EMBL/GenBank/DDBJ whole genome shotgun (WGS) entry which is preliminary data.</text>
</comment>
<gene>
    <name evidence="3" type="ORF">DAT39_021249</name>
</gene>
<dbReference type="OrthoDB" id="6105938at2759"/>
<evidence type="ECO:0000313" key="3">
    <source>
        <dbReference type="EMBL" id="KAF5889052.1"/>
    </source>
</evidence>
<dbReference type="AlphaFoldDB" id="A0A8J4WSG6"/>
<dbReference type="PANTHER" id="PTHR24103">
    <property type="entry name" value="E3 UBIQUITIN-PROTEIN LIGASE TRIM"/>
    <property type="match status" value="1"/>
</dbReference>
<organism evidence="3 4">
    <name type="scientific">Clarias magur</name>
    <name type="common">Asian catfish</name>
    <name type="synonym">Macropteronotus magur</name>
    <dbReference type="NCBI Taxonomy" id="1594786"/>
    <lineage>
        <taxon>Eukaryota</taxon>
        <taxon>Metazoa</taxon>
        <taxon>Chordata</taxon>
        <taxon>Craniata</taxon>
        <taxon>Vertebrata</taxon>
        <taxon>Euteleostomi</taxon>
        <taxon>Actinopterygii</taxon>
        <taxon>Neopterygii</taxon>
        <taxon>Teleostei</taxon>
        <taxon>Ostariophysi</taxon>
        <taxon>Siluriformes</taxon>
        <taxon>Clariidae</taxon>
        <taxon>Clarias</taxon>
    </lineage>
</organism>
<dbReference type="InterPro" id="IPR001870">
    <property type="entry name" value="B30.2/SPRY"/>
</dbReference>
<evidence type="ECO:0000256" key="1">
    <source>
        <dbReference type="SAM" id="MobiDB-lite"/>
    </source>
</evidence>
<sequence length="59" mass="6626">EVTLDPDTAHPELRVSADGKQVTRESTQQENLPDIPERFSDDTCVVGKKSFSGKFYEVQ</sequence>
<dbReference type="Gene3D" id="2.60.120.920">
    <property type="match status" value="1"/>
</dbReference>
<protein>
    <submittedName>
        <fullName evidence="3">E3 ubiquitin-protein ligase TRIM39-like</fullName>
    </submittedName>
</protein>